<gene>
    <name evidence="2" type="ordered locus">Ctu_40190</name>
</gene>
<dbReference type="InterPro" id="IPR000182">
    <property type="entry name" value="GNAT_dom"/>
</dbReference>
<organism evidence="2 3">
    <name type="scientific">Cronobacter turicensis (strain DSM 18703 / CCUG 55852 / LMG 23827 / z3032)</name>
    <dbReference type="NCBI Taxonomy" id="693216"/>
    <lineage>
        <taxon>Bacteria</taxon>
        <taxon>Pseudomonadati</taxon>
        <taxon>Pseudomonadota</taxon>
        <taxon>Gammaproteobacteria</taxon>
        <taxon>Enterobacterales</taxon>
        <taxon>Enterobacteriaceae</taxon>
        <taxon>Cronobacter</taxon>
    </lineage>
</organism>
<dbReference type="EMBL" id="FN543093">
    <property type="protein sequence ID" value="CBA34343.1"/>
    <property type="molecule type" value="Genomic_DNA"/>
</dbReference>
<dbReference type="PROSITE" id="PS51186">
    <property type="entry name" value="GNAT"/>
    <property type="match status" value="1"/>
</dbReference>
<dbReference type="PATRIC" id="fig|693216.3.peg.3813"/>
<dbReference type="Gene3D" id="3.40.630.30">
    <property type="match status" value="1"/>
</dbReference>
<dbReference type="SUPFAM" id="SSF55729">
    <property type="entry name" value="Acyl-CoA N-acyltransferases (Nat)"/>
    <property type="match status" value="1"/>
</dbReference>
<proteinExistence type="predicted"/>
<dbReference type="Proteomes" id="UP000002069">
    <property type="component" value="Chromosome"/>
</dbReference>
<dbReference type="KEGG" id="ctu:CTU_40190"/>
<feature type="domain" description="N-acetyltransferase" evidence="1">
    <location>
        <begin position="27"/>
        <end position="194"/>
    </location>
</feature>
<dbReference type="HOGENOM" id="CLU_013985_3_1_6"/>
<dbReference type="InterPro" id="IPR016181">
    <property type="entry name" value="Acyl_CoA_acyltransferase"/>
</dbReference>
<dbReference type="AlphaFoldDB" id="C9Y2J4"/>
<protein>
    <recommendedName>
        <fullName evidence="1">N-acetyltransferase domain-containing protein</fullName>
    </recommendedName>
</protein>
<dbReference type="GO" id="GO:0016747">
    <property type="term" value="F:acyltransferase activity, transferring groups other than amino-acyl groups"/>
    <property type="evidence" value="ECO:0007669"/>
    <property type="project" value="InterPro"/>
</dbReference>
<name>C9Y2J4_CROTZ</name>
<evidence type="ECO:0000313" key="2">
    <source>
        <dbReference type="EMBL" id="CBA34343.1"/>
    </source>
</evidence>
<dbReference type="PANTHER" id="PTHR43792:SF1">
    <property type="entry name" value="N-ACETYLTRANSFERASE DOMAIN-CONTAINING PROTEIN"/>
    <property type="match status" value="1"/>
</dbReference>
<reference evidence="2 3" key="1">
    <citation type="journal article" date="2010" name="J. Bacteriol.">
        <title>Complete Genome Sequence of Cronobacter turicensis LMG 23827, a foodborne pathogen causing deaths in neonates.</title>
        <authorList>
            <person name="Stephan R."/>
            <person name="Lehner A."/>
            <person name="Tischler P."/>
            <person name="Rattei T."/>
        </authorList>
    </citation>
    <scope>NUCLEOTIDE SEQUENCE [LARGE SCALE GENOMIC DNA]</scope>
    <source>
        <strain evidence="3">DSM 18703 / CCUG 55852 / LMG 23827 / z3032</strain>
    </source>
</reference>
<dbReference type="PANTHER" id="PTHR43792">
    <property type="entry name" value="GNAT FAMILY, PUTATIVE (AFU_ORTHOLOGUE AFUA_3G00765)-RELATED-RELATED"/>
    <property type="match status" value="1"/>
</dbReference>
<dbReference type="Pfam" id="PF13302">
    <property type="entry name" value="Acetyltransf_3"/>
    <property type="match status" value="1"/>
</dbReference>
<evidence type="ECO:0000259" key="1">
    <source>
        <dbReference type="PROSITE" id="PS51186"/>
    </source>
</evidence>
<reference evidence="3" key="2">
    <citation type="journal article" date="2011" name="J. Bacteriol.">
        <title>Complete genome sequence of Cronobacter turicensis LMG 23827, a food-borne pathogen causing deaths in neonates.</title>
        <authorList>
            <person name="Stephan R."/>
            <person name="Lehner A."/>
            <person name="Tischler P."/>
            <person name="Rattei T."/>
        </authorList>
    </citation>
    <scope>NUCLEOTIDE SEQUENCE [LARGE SCALE GENOMIC DNA]</scope>
    <source>
        <strain evidence="3">DSM 18703 / CCUG 55852 / LMG 23827 / z3032</strain>
    </source>
</reference>
<keyword evidence="3" id="KW-1185">Reference proteome</keyword>
<dbReference type="InterPro" id="IPR051531">
    <property type="entry name" value="N-acetyltransferase"/>
</dbReference>
<sequence>MPLPRGAPMHTDTPFNDAQLTFDSAHLVYRPLSPDDWPFFLSLQRDDKVMRFVADPRPDAQRMQDFAARLPPWTPASARWLCLLISEKRSGQPVGVTGFVMRGEDIAEVGFLLSSAFQGRGYGYESLRALCRLAFEGCGLRRLAATVTGGNIASKKTLEKAGFLQEGTLRESYFLGGQWHDDWLFGLLARDYLPERYP</sequence>
<accession>C9Y2J4</accession>
<evidence type="ECO:0000313" key="3">
    <source>
        <dbReference type="Proteomes" id="UP000002069"/>
    </source>
</evidence>